<evidence type="ECO:0000313" key="2">
    <source>
        <dbReference type="EMBL" id="KAK4824369.1"/>
    </source>
</evidence>
<dbReference type="Proteomes" id="UP001333110">
    <property type="component" value="Unassembled WGS sequence"/>
</dbReference>
<feature type="compositionally biased region" description="Basic residues" evidence="1">
    <location>
        <begin position="91"/>
        <end position="103"/>
    </location>
</feature>
<reference evidence="2 3" key="1">
    <citation type="journal article" date="2023" name="J. Hered.">
        <title>Chromosome-level genome of the wood stork (Mycteria americana) provides insight into avian chromosome evolution.</title>
        <authorList>
            <person name="Flamio R. Jr."/>
            <person name="Ramstad K.M."/>
        </authorList>
    </citation>
    <scope>NUCLEOTIDE SEQUENCE [LARGE SCALE GENOMIC DNA]</scope>
    <source>
        <strain evidence="2">JAX WOST 10</strain>
    </source>
</reference>
<accession>A0AAN7NCU1</accession>
<evidence type="ECO:0000313" key="3">
    <source>
        <dbReference type="Proteomes" id="UP001333110"/>
    </source>
</evidence>
<sequence>MRRTHAGAGQTCEEEEAEFSKIRSVCSNGNKEGCHLVMEKGGAGRVATPTLATGTAATQTPATGTAVTQTPATGAAAEPENQPVPVSVTPIHKKKSWKRKSAHLVRDEEASPKREQEEETLPCQRGGRLL</sequence>
<gene>
    <name evidence="2" type="ORF">QYF61_014029</name>
</gene>
<keyword evidence="3" id="KW-1185">Reference proteome</keyword>
<dbReference type="AlphaFoldDB" id="A0AAN7NCU1"/>
<feature type="compositionally biased region" description="Basic and acidic residues" evidence="1">
    <location>
        <begin position="104"/>
        <end position="116"/>
    </location>
</feature>
<organism evidence="2 3">
    <name type="scientific">Mycteria americana</name>
    <name type="common">Wood stork</name>
    <dbReference type="NCBI Taxonomy" id="33587"/>
    <lineage>
        <taxon>Eukaryota</taxon>
        <taxon>Metazoa</taxon>
        <taxon>Chordata</taxon>
        <taxon>Craniata</taxon>
        <taxon>Vertebrata</taxon>
        <taxon>Euteleostomi</taxon>
        <taxon>Archelosauria</taxon>
        <taxon>Archosauria</taxon>
        <taxon>Dinosauria</taxon>
        <taxon>Saurischia</taxon>
        <taxon>Theropoda</taxon>
        <taxon>Coelurosauria</taxon>
        <taxon>Aves</taxon>
        <taxon>Neognathae</taxon>
        <taxon>Neoaves</taxon>
        <taxon>Aequornithes</taxon>
        <taxon>Ciconiiformes</taxon>
        <taxon>Ciconiidae</taxon>
        <taxon>Mycteria</taxon>
    </lineage>
</organism>
<dbReference type="EMBL" id="JAUNZN010000003">
    <property type="protein sequence ID" value="KAK4824369.1"/>
    <property type="molecule type" value="Genomic_DNA"/>
</dbReference>
<protein>
    <submittedName>
        <fullName evidence="2">Uncharacterized protein</fullName>
    </submittedName>
</protein>
<name>A0AAN7NCU1_MYCAM</name>
<proteinExistence type="predicted"/>
<comment type="caution">
    <text evidence="2">The sequence shown here is derived from an EMBL/GenBank/DDBJ whole genome shotgun (WGS) entry which is preliminary data.</text>
</comment>
<feature type="region of interest" description="Disordered" evidence="1">
    <location>
        <begin position="48"/>
        <end position="130"/>
    </location>
</feature>
<feature type="compositionally biased region" description="Low complexity" evidence="1">
    <location>
        <begin position="48"/>
        <end position="77"/>
    </location>
</feature>
<evidence type="ECO:0000256" key="1">
    <source>
        <dbReference type="SAM" id="MobiDB-lite"/>
    </source>
</evidence>